<accession>A0A1M7NFH9</accession>
<dbReference type="Gene3D" id="3.40.50.720">
    <property type="entry name" value="NAD(P)-binding Rossmann-like Domain"/>
    <property type="match status" value="1"/>
</dbReference>
<dbReference type="OrthoDB" id="339107at2"/>
<sequence length="290" mass="32182">MRILVTGANGNLGSKIVDSLLLKTSKEKIIVGVRDIQSEKSLNYKEQGLEVRVTDFEDQETLTSAFQDVDRVFIISTFGDFETIMRQHSDAIEAAKKAGVKQIVYPSVVRADGNDFYLAAMHRAREIALIESGIPYVILRNNWYVENELGTIQGCMSGAPWVTSVGDGKIGWVYRPDLAEATANVLIADGHENHIYELSGENLTQKQFVDTLSEVIGKDIPFIEVDDASYQEMLKNSGVPEAYLPMLVMNQKGAREGGLEAMHTDLEFLLNHKPTSLKQALTILLTNTTK</sequence>
<dbReference type="InterPro" id="IPR036291">
    <property type="entry name" value="NAD(P)-bd_dom_sf"/>
</dbReference>
<dbReference type="InterPro" id="IPR052718">
    <property type="entry name" value="NmrA-type_oxidoreductase"/>
</dbReference>
<gene>
    <name evidence="2" type="ORF">SAMN02746066_04445</name>
</gene>
<dbReference type="SUPFAM" id="SSF51735">
    <property type="entry name" value="NAD(P)-binding Rossmann-fold domains"/>
    <property type="match status" value="1"/>
</dbReference>
<keyword evidence="3" id="KW-1185">Reference proteome</keyword>
<reference evidence="2 3" key="1">
    <citation type="submission" date="2016-11" db="EMBL/GenBank/DDBJ databases">
        <authorList>
            <person name="Jaros S."/>
            <person name="Januszkiewicz K."/>
            <person name="Wedrychowicz H."/>
        </authorList>
    </citation>
    <scope>NUCLEOTIDE SEQUENCE [LARGE SCALE GENOMIC DNA]</scope>
    <source>
        <strain evidence="2 3">DSM 15930</strain>
    </source>
</reference>
<dbReference type="CDD" id="cd05269">
    <property type="entry name" value="TMR_SDR_a"/>
    <property type="match status" value="1"/>
</dbReference>
<dbReference type="InterPro" id="IPR008030">
    <property type="entry name" value="NmrA-like"/>
</dbReference>
<organism evidence="2 3">
    <name type="scientific">Anaerosporobacter mobilis DSM 15930</name>
    <dbReference type="NCBI Taxonomy" id="1120996"/>
    <lineage>
        <taxon>Bacteria</taxon>
        <taxon>Bacillati</taxon>
        <taxon>Bacillota</taxon>
        <taxon>Clostridia</taxon>
        <taxon>Lachnospirales</taxon>
        <taxon>Lachnospiraceae</taxon>
        <taxon>Anaerosporobacter</taxon>
    </lineage>
</organism>
<dbReference type="Proteomes" id="UP000184038">
    <property type="component" value="Unassembled WGS sequence"/>
</dbReference>
<dbReference type="RefSeq" id="WP_073291559.1">
    <property type="nucleotide sequence ID" value="NZ_FRCP01000028.1"/>
</dbReference>
<dbReference type="AlphaFoldDB" id="A0A1M7NFH9"/>
<evidence type="ECO:0000313" key="2">
    <source>
        <dbReference type="EMBL" id="SHN02450.1"/>
    </source>
</evidence>
<feature type="domain" description="NmrA-like" evidence="1">
    <location>
        <begin position="2"/>
        <end position="245"/>
    </location>
</feature>
<dbReference type="PANTHER" id="PTHR47129">
    <property type="entry name" value="QUINONE OXIDOREDUCTASE 2"/>
    <property type="match status" value="1"/>
</dbReference>
<dbReference type="STRING" id="1120996.SAMN02746066_04445"/>
<evidence type="ECO:0000313" key="3">
    <source>
        <dbReference type="Proteomes" id="UP000184038"/>
    </source>
</evidence>
<dbReference type="Pfam" id="PF05368">
    <property type="entry name" value="NmrA"/>
    <property type="match status" value="1"/>
</dbReference>
<name>A0A1M7NFH9_9FIRM</name>
<dbReference type="EMBL" id="FRCP01000028">
    <property type="protein sequence ID" value="SHN02450.1"/>
    <property type="molecule type" value="Genomic_DNA"/>
</dbReference>
<protein>
    <submittedName>
        <fullName evidence="2">NAD(P)H dehydrogenase (Quinone)</fullName>
    </submittedName>
</protein>
<proteinExistence type="predicted"/>
<dbReference type="PANTHER" id="PTHR47129:SF1">
    <property type="entry name" value="NMRA-LIKE DOMAIN-CONTAINING PROTEIN"/>
    <property type="match status" value="1"/>
</dbReference>
<evidence type="ECO:0000259" key="1">
    <source>
        <dbReference type="Pfam" id="PF05368"/>
    </source>
</evidence>
<dbReference type="Gene3D" id="3.90.25.10">
    <property type="entry name" value="UDP-galactose 4-epimerase, domain 1"/>
    <property type="match status" value="1"/>
</dbReference>